<dbReference type="RefSeq" id="WP_379045831.1">
    <property type="nucleotide sequence ID" value="NZ_JBHSKW010000056.1"/>
</dbReference>
<organism evidence="2 3">
    <name type="scientific">Pedobacter alpinus</name>
    <dbReference type="NCBI Taxonomy" id="1590643"/>
    <lineage>
        <taxon>Bacteria</taxon>
        <taxon>Pseudomonadati</taxon>
        <taxon>Bacteroidota</taxon>
        <taxon>Sphingobacteriia</taxon>
        <taxon>Sphingobacteriales</taxon>
        <taxon>Sphingobacteriaceae</taxon>
        <taxon>Pedobacter</taxon>
    </lineage>
</organism>
<dbReference type="Proteomes" id="UP001597546">
    <property type="component" value="Unassembled WGS sequence"/>
</dbReference>
<keyword evidence="3" id="KW-1185">Reference proteome</keyword>
<evidence type="ECO:0000259" key="1">
    <source>
        <dbReference type="Pfam" id="PF13358"/>
    </source>
</evidence>
<feature type="domain" description="Tc1-like transposase DDE" evidence="1">
    <location>
        <begin position="13"/>
        <end position="52"/>
    </location>
</feature>
<dbReference type="EMBL" id="JBHULV010000024">
    <property type="protein sequence ID" value="MFD2731710.1"/>
    <property type="molecule type" value="Genomic_DNA"/>
</dbReference>
<dbReference type="InterPro" id="IPR038717">
    <property type="entry name" value="Tc1-like_DDE_dom"/>
</dbReference>
<evidence type="ECO:0000313" key="3">
    <source>
        <dbReference type="Proteomes" id="UP001597546"/>
    </source>
</evidence>
<name>A0ABW5TR52_9SPHI</name>
<dbReference type="Pfam" id="PF13358">
    <property type="entry name" value="DDE_3"/>
    <property type="match status" value="1"/>
</dbReference>
<gene>
    <name evidence="2" type="ORF">ACFSSE_08315</name>
</gene>
<protein>
    <submittedName>
        <fullName evidence="2">Transposase</fullName>
    </submittedName>
</protein>
<dbReference type="Gene3D" id="3.30.420.10">
    <property type="entry name" value="Ribonuclease H-like superfamily/Ribonuclease H"/>
    <property type="match status" value="1"/>
</dbReference>
<reference evidence="3" key="1">
    <citation type="journal article" date="2019" name="Int. J. Syst. Evol. Microbiol.">
        <title>The Global Catalogue of Microorganisms (GCM) 10K type strain sequencing project: providing services to taxonomists for standard genome sequencing and annotation.</title>
        <authorList>
            <consortium name="The Broad Institute Genomics Platform"/>
            <consortium name="The Broad Institute Genome Sequencing Center for Infectious Disease"/>
            <person name="Wu L."/>
            <person name="Ma J."/>
        </authorList>
    </citation>
    <scope>NUCLEOTIDE SEQUENCE [LARGE SCALE GENOMIC DNA]</scope>
    <source>
        <strain evidence="3">KCTC 42456</strain>
    </source>
</reference>
<sequence>MGWATSPESPPDNIYLLNISPYNPELNPCEQVWQYIKNRFKNQRFETMESLKE</sequence>
<accession>A0ABW5TR52</accession>
<comment type="caution">
    <text evidence="2">The sequence shown here is derived from an EMBL/GenBank/DDBJ whole genome shotgun (WGS) entry which is preliminary data.</text>
</comment>
<evidence type="ECO:0000313" key="2">
    <source>
        <dbReference type="EMBL" id="MFD2731710.1"/>
    </source>
</evidence>
<proteinExistence type="predicted"/>
<dbReference type="InterPro" id="IPR036397">
    <property type="entry name" value="RNaseH_sf"/>
</dbReference>